<organism evidence="2 3">
    <name type="scientific">Inhella inkyongensis</name>
    <dbReference type="NCBI Taxonomy" id="392593"/>
    <lineage>
        <taxon>Bacteria</taxon>
        <taxon>Pseudomonadati</taxon>
        <taxon>Pseudomonadota</taxon>
        <taxon>Betaproteobacteria</taxon>
        <taxon>Burkholderiales</taxon>
        <taxon>Sphaerotilaceae</taxon>
        <taxon>Inhella</taxon>
    </lineage>
</organism>
<comment type="caution">
    <text evidence="2">The sequence shown here is derived from an EMBL/GenBank/DDBJ whole genome shotgun (WGS) entry which is preliminary data.</text>
</comment>
<dbReference type="Proteomes" id="UP000554837">
    <property type="component" value="Unassembled WGS sequence"/>
</dbReference>
<feature type="signal peptide" evidence="1">
    <location>
        <begin position="1"/>
        <end position="23"/>
    </location>
</feature>
<dbReference type="EMBL" id="JACHHO010000001">
    <property type="protein sequence ID" value="MBB5203419.1"/>
    <property type="molecule type" value="Genomic_DNA"/>
</dbReference>
<keyword evidence="1" id="KW-0732">Signal</keyword>
<gene>
    <name evidence="2" type="ORF">HNQ51_000712</name>
</gene>
<protein>
    <submittedName>
        <fullName evidence="2">Uncharacterized protein</fullName>
    </submittedName>
</protein>
<evidence type="ECO:0000256" key="1">
    <source>
        <dbReference type="SAM" id="SignalP"/>
    </source>
</evidence>
<feature type="chain" id="PRO_5032546648" evidence="1">
    <location>
        <begin position="24"/>
        <end position="62"/>
    </location>
</feature>
<dbReference type="OrthoDB" id="6278496at2"/>
<evidence type="ECO:0000313" key="3">
    <source>
        <dbReference type="Proteomes" id="UP000554837"/>
    </source>
</evidence>
<accession>A0A840S4I8</accession>
<evidence type="ECO:0000313" key="2">
    <source>
        <dbReference type="EMBL" id="MBB5203419.1"/>
    </source>
</evidence>
<sequence>MRVRFFAALCAGALGFGATSAFAHPPKEVPFVLEGRSFVNKKAFIDAGLRCGARHVDEDKAA</sequence>
<reference evidence="2 3" key="1">
    <citation type="submission" date="2020-08" db="EMBL/GenBank/DDBJ databases">
        <title>Genomic Encyclopedia of Type Strains, Phase IV (KMG-IV): sequencing the most valuable type-strain genomes for metagenomic binning, comparative biology and taxonomic classification.</title>
        <authorList>
            <person name="Goeker M."/>
        </authorList>
    </citation>
    <scope>NUCLEOTIDE SEQUENCE [LARGE SCALE GENOMIC DNA]</scope>
    <source>
        <strain evidence="2 3">DSM 23958</strain>
    </source>
</reference>
<proteinExistence type="predicted"/>
<name>A0A840S4I8_9BURK</name>
<keyword evidence="3" id="KW-1185">Reference proteome</keyword>
<dbReference type="AlphaFoldDB" id="A0A840S4I8"/>